<evidence type="ECO:0000256" key="4">
    <source>
        <dbReference type="ARBA" id="ARBA00022676"/>
    </source>
</evidence>
<evidence type="ECO:0000256" key="1">
    <source>
        <dbReference type="ARBA" id="ARBA00004477"/>
    </source>
</evidence>
<evidence type="ECO:0000256" key="5">
    <source>
        <dbReference type="ARBA" id="ARBA00022679"/>
    </source>
</evidence>
<protein>
    <recommendedName>
        <fullName evidence="10">Mannosyltransferase</fullName>
        <ecNumber evidence="10">2.4.1.-</ecNumber>
    </recommendedName>
</protein>
<feature type="transmembrane region" description="Helical" evidence="10">
    <location>
        <begin position="284"/>
        <end position="305"/>
    </location>
</feature>
<evidence type="ECO:0000313" key="11">
    <source>
        <dbReference type="Proteomes" id="UP000887572"/>
    </source>
</evidence>
<evidence type="ECO:0000256" key="8">
    <source>
        <dbReference type="ARBA" id="ARBA00022989"/>
    </source>
</evidence>
<evidence type="ECO:0000256" key="7">
    <source>
        <dbReference type="ARBA" id="ARBA00022824"/>
    </source>
</evidence>
<proteinExistence type="inferred from homology"/>
<comment type="subcellular location">
    <subcellularLocation>
        <location evidence="1 10">Endoplasmic reticulum membrane</location>
        <topology evidence="1 10">Multi-pass membrane protein</topology>
    </subcellularLocation>
</comment>
<evidence type="ECO:0000256" key="9">
    <source>
        <dbReference type="ARBA" id="ARBA00023136"/>
    </source>
</evidence>
<feature type="transmembrane region" description="Helical" evidence="10">
    <location>
        <begin position="317"/>
        <end position="342"/>
    </location>
</feature>
<feature type="transmembrane region" description="Helical" evidence="10">
    <location>
        <begin position="218"/>
        <end position="246"/>
    </location>
</feature>
<dbReference type="Proteomes" id="UP000887572">
    <property type="component" value="Unplaced"/>
</dbReference>
<dbReference type="GO" id="GO:0000026">
    <property type="term" value="F:alpha-1,2-mannosyltransferase activity"/>
    <property type="evidence" value="ECO:0007669"/>
    <property type="project" value="TreeGrafter"/>
</dbReference>
<dbReference type="Pfam" id="PF03901">
    <property type="entry name" value="Glyco_transf_22"/>
    <property type="match status" value="1"/>
</dbReference>
<evidence type="ECO:0000256" key="3">
    <source>
        <dbReference type="ARBA" id="ARBA00007063"/>
    </source>
</evidence>
<reference evidence="12" key="1">
    <citation type="submission" date="2022-11" db="UniProtKB">
        <authorList>
            <consortium name="WormBaseParasite"/>
        </authorList>
    </citation>
    <scope>IDENTIFICATION</scope>
</reference>
<organism evidence="11 12">
    <name type="scientific">Globodera rostochiensis</name>
    <name type="common">Golden nematode worm</name>
    <name type="synonym">Heterodera rostochiensis</name>
    <dbReference type="NCBI Taxonomy" id="31243"/>
    <lineage>
        <taxon>Eukaryota</taxon>
        <taxon>Metazoa</taxon>
        <taxon>Ecdysozoa</taxon>
        <taxon>Nematoda</taxon>
        <taxon>Chromadorea</taxon>
        <taxon>Rhabditida</taxon>
        <taxon>Tylenchina</taxon>
        <taxon>Tylenchomorpha</taxon>
        <taxon>Tylenchoidea</taxon>
        <taxon>Heteroderidae</taxon>
        <taxon>Heteroderinae</taxon>
        <taxon>Globodera</taxon>
    </lineage>
</organism>
<keyword evidence="8 10" id="KW-1133">Transmembrane helix</keyword>
<evidence type="ECO:0000256" key="10">
    <source>
        <dbReference type="RuleBase" id="RU363075"/>
    </source>
</evidence>
<dbReference type="EC" id="2.4.1.-" evidence="10"/>
<feature type="transmembrane region" description="Helical" evidence="10">
    <location>
        <begin position="445"/>
        <end position="467"/>
    </location>
</feature>
<evidence type="ECO:0000256" key="2">
    <source>
        <dbReference type="ARBA" id="ARBA00004922"/>
    </source>
</evidence>
<keyword evidence="5" id="KW-0808">Transferase</keyword>
<dbReference type="WBParaSite" id="Gr19_v10_g16158.t1">
    <property type="protein sequence ID" value="Gr19_v10_g16158.t1"/>
    <property type="gene ID" value="Gr19_v10_g16158"/>
</dbReference>
<feature type="transmembrane region" description="Helical" evidence="10">
    <location>
        <begin position="175"/>
        <end position="198"/>
    </location>
</feature>
<comment type="pathway">
    <text evidence="2">Protein modification; protein glycosylation.</text>
</comment>
<keyword evidence="7 10" id="KW-0256">Endoplasmic reticulum</keyword>
<feature type="transmembrane region" description="Helical" evidence="10">
    <location>
        <begin position="119"/>
        <end position="137"/>
    </location>
</feature>
<evidence type="ECO:0000313" key="12">
    <source>
        <dbReference type="WBParaSite" id="Gr19_v10_g16158.t1"/>
    </source>
</evidence>
<dbReference type="GO" id="GO:0006487">
    <property type="term" value="P:protein N-linked glycosylation"/>
    <property type="evidence" value="ECO:0007669"/>
    <property type="project" value="TreeGrafter"/>
</dbReference>
<comment type="similarity">
    <text evidence="3 10">Belongs to the glycosyltransferase 22 family.</text>
</comment>
<feature type="transmembrane region" description="Helical" evidence="10">
    <location>
        <begin position="411"/>
        <end position="439"/>
    </location>
</feature>
<sequence>MRKGNSRVPMRRLQKDSAVEDAAALTTTTASSSAGQSALKDELSTNGEWKLAGRKIDTDWTLSRSAALKILVSIRLSASLWSIISDCDEVYNYWEPLHLVLFGRGFQTWEYAPNYAIRSWLYVLLYALPVQPLVYLIGSSKLALFFAIRFLIGALCLFAELSLYESVCRRAGNSVGRAFLLFSLLSPAMFGASCAFLPSSFSMALNALAMALWLREQWFLSIFLTASSALVGWPFAALLGLPIVLQMLLLRSQLALKFVLYSSISGAVLLALLCAVDSHLFGKFVIAPLNIVLYNIFSAHGPTLYGVEPASFYMRNLLLNFNVVIPLAVVGLVGLLLIHFVAAPKGGKEGQIGKHQQFMYALLHDWPLTRGCGSRANAGTMPFVLISLAALLWLAVFFVQPHKEERFLFPVYPHICVLAAVGIDMLRRLLLVLLGVVFVPRPSQFYRFVVYGTTVFCLALALLFVLCSVSRIAAVRRNYAGLMETYRALNERMQQEHQSGDEHDEELLNFARMRDPIRLCVGKEWHRFPSSFFLPENAVDRHGQRRAVEMEFVRSEFDGILPAHFAPGATLGESTRHSPTGRMNDANRAEMDRYVLVESCDFLVHLEDGQETELEPNYAKMAMFRSVDQRQILLPAKSHPILRAFYIPFINSDLTFGTLHLLQKVSSPL</sequence>
<feature type="transmembrane region" description="Helical" evidence="10">
    <location>
        <begin position="258"/>
        <end position="278"/>
    </location>
</feature>
<keyword evidence="9 10" id="KW-0472">Membrane</keyword>
<feature type="transmembrane region" description="Helical" evidence="10">
    <location>
        <begin position="380"/>
        <end position="399"/>
    </location>
</feature>
<evidence type="ECO:0000256" key="6">
    <source>
        <dbReference type="ARBA" id="ARBA00022692"/>
    </source>
</evidence>
<accession>A0A914HC57</accession>
<dbReference type="PANTHER" id="PTHR22760">
    <property type="entry name" value="GLYCOSYLTRANSFERASE"/>
    <property type="match status" value="1"/>
</dbReference>
<feature type="transmembrane region" description="Helical" evidence="10">
    <location>
        <begin position="143"/>
        <end position="163"/>
    </location>
</feature>
<keyword evidence="6 10" id="KW-0812">Transmembrane</keyword>
<keyword evidence="4 10" id="KW-0328">Glycosyltransferase</keyword>
<dbReference type="PANTHER" id="PTHR22760:SF2">
    <property type="entry name" value="ALPHA-1,2-MANNOSYLTRANSFERASE ALG9"/>
    <property type="match status" value="1"/>
</dbReference>
<keyword evidence="11" id="KW-1185">Reference proteome</keyword>
<dbReference type="GO" id="GO:0005789">
    <property type="term" value="C:endoplasmic reticulum membrane"/>
    <property type="evidence" value="ECO:0007669"/>
    <property type="project" value="UniProtKB-SubCell"/>
</dbReference>
<dbReference type="InterPro" id="IPR005599">
    <property type="entry name" value="GPI_mannosylTrfase"/>
</dbReference>
<name>A0A914HC57_GLORO</name>
<dbReference type="AlphaFoldDB" id="A0A914HC57"/>